<dbReference type="FunFam" id="3.40.50.720:FF:000084">
    <property type="entry name" value="Short-chain dehydrogenase reductase"/>
    <property type="match status" value="1"/>
</dbReference>
<dbReference type="InterPro" id="IPR036291">
    <property type="entry name" value="NAD(P)-bd_dom_sf"/>
</dbReference>
<protein>
    <submittedName>
        <fullName evidence="3">Oxidoreductase</fullName>
    </submittedName>
</protein>
<dbReference type="InterPro" id="IPR002347">
    <property type="entry name" value="SDR_fam"/>
</dbReference>
<dbReference type="PRINTS" id="PR00081">
    <property type="entry name" value="GDHRDH"/>
</dbReference>
<evidence type="ECO:0000256" key="2">
    <source>
        <dbReference type="ARBA" id="ARBA00023002"/>
    </source>
</evidence>
<organism evidence="3 4">
    <name type="scientific">Novosphingobium colocasiae</name>
    <dbReference type="NCBI Taxonomy" id="1256513"/>
    <lineage>
        <taxon>Bacteria</taxon>
        <taxon>Pseudomonadati</taxon>
        <taxon>Pseudomonadota</taxon>
        <taxon>Alphaproteobacteria</taxon>
        <taxon>Sphingomonadales</taxon>
        <taxon>Sphingomonadaceae</taxon>
        <taxon>Novosphingobium</taxon>
    </lineage>
</organism>
<dbReference type="PANTHER" id="PTHR43943">
    <property type="entry name" value="DEHYDROGENASE/REDUCTASE (SDR FAMILY) MEMBER 4"/>
    <property type="match status" value="1"/>
</dbReference>
<comment type="caution">
    <text evidence="3">The sequence shown here is derived from an EMBL/GenBank/DDBJ whole genome shotgun (WGS) entry which is preliminary data.</text>
</comment>
<gene>
    <name evidence="3" type="ORF">GCM10011614_34470</name>
</gene>
<evidence type="ECO:0000313" key="4">
    <source>
        <dbReference type="Proteomes" id="UP000648075"/>
    </source>
</evidence>
<keyword evidence="2" id="KW-0560">Oxidoreductase</keyword>
<dbReference type="GO" id="GO:0016491">
    <property type="term" value="F:oxidoreductase activity"/>
    <property type="evidence" value="ECO:0007669"/>
    <property type="project" value="UniProtKB-KW"/>
</dbReference>
<reference evidence="3" key="1">
    <citation type="journal article" date="2014" name="Int. J. Syst. Evol. Microbiol.">
        <title>Complete genome sequence of Corynebacterium casei LMG S-19264T (=DSM 44701T), isolated from a smear-ripened cheese.</title>
        <authorList>
            <consortium name="US DOE Joint Genome Institute (JGI-PGF)"/>
            <person name="Walter F."/>
            <person name="Albersmeier A."/>
            <person name="Kalinowski J."/>
            <person name="Ruckert C."/>
        </authorList>
    </citation>
    <scope>NUCLEOTIDE SEQUENCE</scope>
    <source>
        <strain evidence="3">KCTC 32255</strain>
    </source>
</reference>
<evidence type="ECO:0000313" key="3">
    <source>
        <dbReference type="EMBL" id="GGZ16963.1"/>
    </source>
</evidence>
<proteinExistence type="inferred from homology"/>
<comment type="similarity">
    <text evidence="1">Belongs to the short-chain dehydrogenases/reductases (SDR) family.</text>
</comment>
<reference evidence="3" key="2">
    <citation type="submission" date="2020-09" db="EMBL/GenBank/DDBJ databases">
        <authorList>
            <person name="Sun Q."/>
            <person name="Kim S."/>
        </authorList>
    </citation>
    <scope>NUCLEOTIDE SEQUENCE</scope>
    <source>
        <strain evidence="3">KCTC 32255</strain>
    </source>
</reference>
<name>A0A918UKR2_9SPHN</name>
<keyword evidence="4" id="KW-1185">Reference proteome</keyword>
<accession>A0A918UKR2</accession>
<dbReference type="PANTHER" id="PTHR43943:SF17">
    <property type="entry name" value="3-PHENYLPROPIONATE-DIHYDRODIOL_CINNAMIC ACID-DIHYDRODIOL DEHYDROGENASE"/>
    <property type="match status" value="1"/>
</dbReference>
<dbReference type="RefSeq" id="WP_189622529.1">
    <property type="nucleotide sequence ID" value="NZ_BMZA01000031.1"/>
</dbReference>
<sequence length="256" mass="27155">MDLGLKDKVAVVTGGSRGIGRAIARRFAEEGARIAICARTAPDIDKAVDVLKADGADAWGMAVDVSEPAGISTFIANVVHRFGGIDVLVSNVSALSLVDDESAWRAMFEIDLIGTVRLFEAAQPYLRAAGARSGDAAFTLISSIVAGEPYKPSPYSAIKAALINYAKGVARTNAPYKTRCNVISPGNVYFEDGVWSHMKRENPAVFQAWLDKNPTGRMGSPEEIASAAVFLSSPRSAFTTGANLVIDGCLTQHAMF</sequence>
<dbReference type="EMBL" id="BMZA01000031">
    <property type="protein sequence ID" value="GGZ16963.1"/>
    <property type="molecule type" value="Genomic_DNA"/>
</dbReference>
<dbReference type="Proteomes" id="UP000648075">
    <property type="component" value="Unassembled WGS sequence"/>
</dbReference>
<dbReference type="Pfam" id="PF13561">
    <property type="entry name" value="adh_short_C2"/>
    <property type="match status" value="1"/>
</dbReference>
<dbReference type="SUPFAM" id="SSF51735">
    <property type="entry name" value="NAD(P)-binding Rossmann-fold domains"/>
    <property type="match status" value="1"/>
</dbReference>
<dbReference type="Gene3D" id="3.40.50.720">
    <property type="entry name" value="NAD(P)-binding Rossmann-like Domain"/>
    <property type="match status" value="1"/>
</dbReference>
<dbReference type="CDD" id="cd05233">
    <property type="entry name" value="SDR_c"/>
    <property type="match status" value="1"/>
</dbReference>
<evidence type="ECO:0000256" key="1">
    <source>
        <dbReference type="ARBA" id="ARBA00006484"/>
    </source>
</evidence>
<dbReference type="AlphaFoldDB" id="A0A918UKR2"/>